<dbReference type="Gene3D" id="3.40.50.1390">
    <property type="entry name" value="Resolvase, N-terminal catalytic domain"/>
    <property type="match status" value="1"/>
</dbReference>
<dbReference type="RefSeq" id="WP_281463449.1">
    <property type="nucleotide sequence ID" value="NZ_JASBAN010000002.1"/>
</dbReference>
<evidence type="ECO:0000256" key="4">
    <source>
        <dbReference type="ARBA" id="ARBA00023172"/>
    </source>
</evidence>
<feature type="domain" description="Resolvase/invertase-type recombinase catalytic" evidence="6">
    <location>
        <begin position="2"/>
        <end position="135"/>
    </location>
</feature>
<name>A0ABT6QA68_9PROT</name>
<comment type="caution">
    <text evidence="7">The sequence shown here is derived from an EMBL/GenBank/DDBJ whole genome shotgun (WGS) entry which is preliminary data.</text>
</comment>
<dbReference type="PROSITE" id="PS51736">
    <property type="entry name" value="RECOMBINASES_3"/>
    <property type="match status" value="1"/>
</dbReference>
<comment type="similarity">
    <text evidence="1">Belongs to the site-specific recombinase resolvase family.</text>
</comment>
<evidence type="ECO:0000256" key="2">
    <source>
        <dbReference type="ARBA" id="ARBA00022908"/>
    </source>
</evidence>
<dbReference type="InterPro" id="IPR050639">
    <property type="entry name" value="SSR_resolvase"/>
</dbReference>
<evidence type="ECO:0000256" key="3">
    <source>
        <dbReference type="ARBA" id="ARBA00023125"/>
    </source>
</evidence>
<dbReference type="CDD" id="cd03768">
    <property type="entry name" value="SR_ResInv"/>
    <property type="match status" value="1"/>
</dbReference>
<dbReference type="InterPro" id="IPR036388">
    <property type="entry name" value="WH-like_DNA-bd_sf"/>
</dbReference>
<dbReference type="EMBL" id="JASBAN010000002">
    <property type="protein sequence ID" value="MDI2113798.1"/>
    <property type="molecule type" value="Genomic_DNA"/>
</dbReference>
<keyword evidence="3" id="KW-0238">DNA-binding</keyword>
<dbReference type="PANTHER" id="PTHR30461">
    <property type="entry name" value="DNA-INVERTASE FROM LAMBDOID PROPHAGE"/>
    <property type="match status" value="1"/>
</dbReference>
<keyword evidence="2" id="KW-0229">DNA integration</keyword>
<keyword evidence="4" id="KW-0233">DNA recombination</keyword>
<dbReference type="InterPro" id="IPR006119">
    <property type="entry name" value="Resolv_N"/>
</dbReference>
<dbReference type="Pfam" id="PF00239">
    <property type="entry name" value="Resolvase"/>
    <property type="match status" value="1"/>
</dbReference>
<evidence type="ECO:0000313" key="8">
    <source>
        <dbReference type="Proteomes" id="UP001431775"/>
    </source>
</evidence>
<evidence type="ECO:0000256" key="1">
    <source>
        <dbReference type="ARBA" id="ARBA00009913"/>
    </source>
</evidence>
<evidence type="ECO:0000256" key="5">
    <source>
        <dbReference type="PROSITE-ProRule" id="PRU10137"/>
    </source>
</evidence>
<feature type="active site" description="O-(5'-phospho-DNA)-serine intermediate" evidence="5">
    <location>
        <position position="10"/>
    </location>
</feature>
<accession>A0ABT6QA68</accession>
<evidence type="ECO:0000313" key="7">
    <source>
        <dbReference type="EMBL" id="MDI2113798.1"/>
    </source>
</evidence>
<dbReference type="InterPro" id="IPR036162">
    <property type="entry name" value="Resolvase-like_N_sf"/>
</dbReference>
<dbReference type="Gene3D" id="1.10.10.10">
    <property type="entry name" value="Winged helix-like DNA-binding domain superfamily/Winged helix DNA-binding domain"/>
    <property type="match status" value="1"/>
</dbReference>
<proteinExistence type="inferred from homology"/>
<dbReference type="Pfam" id="PF13384">
    <property type="entry name" value="HTH_23"/>
    <property type="match status" value="1"/>
</dbReference>
<evidence type="ECO:0000259" key="6">
    <source>
        <dbReference type="PROSITE" id="PS51736"/>
    </source>
</evidence>
<keyword evidence="8" id="KW-1185">Reference proteome</keyword>
<dbReference type="Proteomes" id="UP001431775">
    <property type="component" value="Unassembled WGS sequence"/>
</dbReference>
<dbReference type="SMART" id="SM00857">
    <property type="entry name" value="Resolvase"/>
    <property type="match status" value="1"/>
</dbReference>
<dbReference type="InterPro" id="IPR006118">
    <property type="entry name" value="Recombinase_CS"/>
</dbReference>
<dbReference type="SUPFAM" id="SSF53041">
    <property type="entry name" value="Resolvase-like"/>
    <property type="match status" value="1"/>
</dbReference>
<dbReference type="PROSITE" id="PS00397">
    <property type="entry name" value="RECOMBINASES_1"/>
    <property type="match status" value="1"/>
</dbReference>
<dbReference type="PANTHER" id="PTHR30461:SF26">
    <property type="entry name" value="RESOLVASE HOMOLOG YNEB"/>
    <property type="match status" value="1"/>
</dbReference>
<protein>
    <submittedName>
        <fullName evidence="7">Recombinase family protein</fullName>
    </submittedName>
</protein>
<sequence>MSNVGYIRVSSAYQNTERQLDGVKLDKIFTDKISGVDTKRPQLQAMLEYVREGDVIHVHSIDRLARNLKDLSQLVDDLNARGISIHFHQENLTFTNSEDSIKKLMFQLLGSFAEFERSLIRERQREGIAKAKQAGKYKGRRKTINSNIIIETMSKEGASYRKTAKTLNISLSTVQRVMKEYKSKRAS</sequence>
<reference evidence="7" key="1">
    <citation type="submission" date="2023-05" db="EMBL/GenBank/DDBJ databases">
        <title>Whole genome sequence of Commensalibacter sp.</title>
        <authorList>
            <person name="Charoenyingcharoen P."/>
            <person name="Yukphan P."/>
        </authorList>
    </citation>
    <scope>NUCLEOTIDE SEQUENCE</scope>
    <source>
        <strain evidence="7">TBRC 10068</strain>
    </source>
</reference>
<organism evidence="7 8">
    <name type="scientific">Commensalibacter nepenthis</name>
    <dbReference type="NCBI Taxonomy" id="3043872"/>
    <lineage>
        <taxon>Bacteria</taxon>
        <taxon>Pseudomonadati</taxon>
        <taxon>Pseudomonadota</taxon>
        <taxon>Alphaproteobacteria</taxon>
        <taxon>Acetobacterales</taxon>
        <taxon>Acetobacteraceae</taxon>
    </lineage>
</organism>
<gene>
    <name evidence="7" type="ORF">QJV33_11010</name>
</gene>